<keyword evidence="10 12" id="KW-0233">DNA recombination</keyword>
<evidence type="ECO:0000256" key="13">
    <source>
        <dbReference type="NCBIfam" id="TIGR00228"/>
    </source>
</evidence>
<dbReference type="EMBL" id="AP027141">
    <property type="protein sequence ID" value="BDV30613.1"/>
    <property type="molecule type" value="Genomic_DNA"/>
</dbReference>
<dbReference type="InterPro" id="IPR012337">
    <property type="entry name" value="RNaseH-like_sf"/>
</dbReference>
<comment type="function">
    <text evidence="12">The RuvA-RuvB-RuvC complex processes Holliday junction (HJ) DNA during genetic recombination and DNA repair. Endonuclease that resolves HJ intermediates. Cleaves cruciform DNA by making single-stranded nicks across the HJ at symmetrical positions within the homologous arms, yielding a 5'-phosphate and a 3'-hydroxyl group; requires a central core of homology in the junction. The consensus cleavage sequence is 5'-(A/T)TT(C/G)-3'. Cleavage occurs on the 3'-side of the TT dinucleotide at the point of strand exchange. HJ branch migration catalyzed by RuvA-RuvB allows RuvC to scan DNA until it finds its consensus sequence, where it cleaves and resolves the cruciform DNA.</text>
</comment>
<feature type="binding site" evidence="12">
    <location>
        <position position="15"/>
    </location>
    <ligand>
        <name>Mg(2+)</name>
        <dbReference type="ChEBI" id="CHEBI:18420"/>
        <label>1</label>
    </ligand>
</feature>
<dbReference type="PRINTS" id="PR00696">
    <property type="entry name" value="RSOLVASERUVC"/>
</dbReference>
<name>A0ABM8DY71_9MICO</name>
<comment type="subcellular location">
    <subcellularLocation>
        <location evidence="12">Cytoplasm</location>
    </subcellularLocation>
</comment>
<keyword evidence="8 12" id="KW-0460">Magnesium</keyword>
<keyword evidence="5 12" id="KW-0255">Endonuclease</keyword>
<comment type="similarity">
    <text evidence="1 12">Belongs to the RuvC family.</text>
</comment>
<sequence>MATTRSGVLRVLGIDPGLTRCGVGVVDVARDRSATLVHVGVVRSAPTMPIEERLATIAAGLRAVIDAHDPQVVAVERVFAQHNRQTVMGTAQASGIALLVAGERGLPATTHTPTEVKAAITGYGAADKRQVQTMVARILRLDELPQPADAADALALALCHAWRGGVRPSGAVGASALTPAQRAWADAERVARR</sequence>
<evidence type="ECO:0000256" key="8">
    <source>
        <dbReference type="ARBA" id="ARBA00022842"/>
    </source>
</evidence>
<feature type="binding site" evidence="12">
    <location>
        <position position="149"/>
    </location>
    <ligand>
        <name>Mg(2+)</name>
        <dbReference type="ChEBI" id="CHEBI:18420"/>
        <label>1</label>
    </ligand>
</feature>
<dbReference type="HAMAP" id="MF_00034">
    <property type="entry name" value="RuvC"/>
    <property type="match status" value="1"/>
</dbReference>
<evidence type="ECO:0000256" key="9">
    <source>
        <dbReference type="ARBA" id="ARBA00023125"/>
    </source>
</evidence>
<organism evidence="14 15">
    <name type="scientific">Microbacterium terricola</name>
    <dbReference type="NCBI Taxonomy" id="344163"/>
    <lineage>
        <taxon>Bacteria</taxon>
        <taxon>Bacillati</taxon>
        <taxon>Actinomycetota</taxon>
        <taxon>Actinomycetes</taxon>
        <taxon>Micrococcales</taxon>
        <taxon>Microbacteriaceae</taxon>
        <taxon>Microbacterium</taxon>
    </lineage>
</organism>
<comment type="catalytic activity">
    <reaction evidence="12">
        <text>Endonucleolytic cleavage at a junction such as a reciprocal single-stranded crossover between two homologous DNA duplexes (Holliday junction).</text>
        <dbReference type="EC" id="3.1.21.10"/>
    </reaction>
</comment>
<evidence type="ECO:0000256" key="11">
    <source>
        <dbReference type="ARBA" id="ARBA00023204"/>
    </source>
</evidence>
<keyword evidence="4 12" id="KW-0479">Metal-binding</keyword>
<feature type="active site" evidence="12">
    <location>
        <position position="76"/>
    </location>
</feature>
<feature type="active site" evidence="12">
    <location>
        <position position="15"/>
    </location>
</feature>
<gene>
    <name evidence="12 14" type="primary">ruvC</name>
    <name evidence="14" type="ORF">Microterr_12730</name>
</gene>
<keyword evidence="9 12" id="KW-0238">DNA-binding</keyword>
<evidence type="ECO:0000256" key="7">
    <source>
        <dbReference type="ARBA" id="ARBA00022801"/>
    </source>
</evidence>
<dbReference type="Proteomes" id="UP001317779">
    <property type="component" value="Chromosome"/>
</dbReference>
<dbReference type="Gene3D" id="3.30.420.10">
    <property type="entry name" value="Ribonuclease H-like superfamily/Ribonuclease H"/>
    <property type="match status" value="1"/>
</dbReference>
<feature type="binding site" evidence="12">
    <location>
        <position position="76"/>
    </location>
    <ligand>
        <name>Mg(2+)</name>
        <dbReference type="ChEBI" id="CHEBI:18420"/>
        <label>2</label>
    </ligand>
</feature>
<dbReference type="InterPro" id="IPR020563">
    <property type="entry name" value="X-over_junc_endoDNase_Mg_BS"/>
</dbReference>
<keyword evidence="11 12" id="KW-0234">DNA repair</keyword>
<protein>
    <recommendedName>
        <fullName evidence="12 13">Crossover junction endodeoxyribonuclease RuvC</fullName>
        <ecNumber evidence="12 13">3.1.21.10</ecNumber>
    </recommendedName>
    <alternativeName>
        <fullName evidence="12">Holliday junction nuclease RuvC</fullName>
    </alternativeName>
    <alternativeName>
        <fullName evidence="12">Holliday junction resolvase RuvC</fullName>
    </alternativeName>
</protein>
<keyword evidence="7 12" id="KW-0378">Hydrolase</keyword>
<evidence type="ECO:0000313" key="15">
    <source>
        <dbReference type="Proteomes" id="UP001317779"/>
    </source>
</evidence>
<dbReference type="RefSeq" id="WP_263795503.1">
    <property type="nucleotide sequence ID" value="NZ_AP027141.1"/>
</dbReference>
<comment type="subunit">
    <text evidence="12">Homodimer which binds Holliday junction (HJ) DNA. The HJ becomes 2-fold symmetrical on binding to RuvC with unstacked arms; it has a different conformation from HJ DNA in complex with RuvA. In the full resolvosome a probable DNA-RuvA(4)-RuvB(12)-RuvC(2) complex forms which resolves the HJ.</text>
</comment>
<keyword evidence="3 12" id="KW-0540">Nuclease</keyword>
<dbReference type="PANTHER" id="PTHR30194:SF3">
    <property type="entry name" value="CROSSOVER JUNCTION ENDODEOXYRIBONUCLEASE RUVC"/>
    <property type="match status" value="1"/>
</dbReference>
<dbReference type="InterPro" id="IPR036397">
    <property type="entry name" value="RNaseH_sf"/>
</dbReference>
<dbReference type="NCBIfam" id="NF000711">
    <property type="entry name" value="PRK00039.2-1"/>
    <property type="match status" value="1"/>
</dbReference>
<keyword evidence="2 12" id="KW-0963">Cytoplasm</keyword>
<dbReference type="SUPFAM" id="SSF53098">
    <property type="entry name" value="Ribonuclease H-like"/>
    <property type="match status" value="1"/>
</dbReference>
<keyword evidence="6 12" id="KW-0227">DNA damage</keyword>
<feature type="active site" evidence="12">
    <location>
        <position position="149"/>
    </location>
</feature>
<dbReference type="PANTHER" id="PTHR30194">
    <property type="entry name" value="CROSSOVER JUNCTION ENDODEOXYRIBONUCLEASE RUVC"/>
    <property type="match status" value="1"/>
</dbReference>
<evidence type="ECO:0000256" key="3">
    <source>
        <dbReference type="ARBA" id="ARBA00022722"/>
    </source>
</evidence>
<dbReference type="CDD" id="cd16962">
    <property type="entry name" value="RuvC"/>
    <property type="match status" value="1"/>
</dbReference>
<evidence type="ECO:0000256" key="12">
    <source>
        <dbReference type="HAMAP-Rule" id="MF_00034"/>
    </source>
</evidence>
<dbReference type="PROSITE" id="PS01321">
    <property type="entry name" value="RUVC"/>
    <property type="match status" value="1"/>
</dbReference>
<comment type="cofactor">
    <cofactor evidence="12">
        <name>Mg(2+)</name>
        <dbReference type="ChEBI" id="CHEBI:18420"/>
    </cofactor>
    <text evidence="12">Binds 2 Mg(2+) ion per subunit.</text>
</comment>
<dbReference type="NCBIfam" id="TIGR00228">
    <property type="entry name" value="ruvC"/>
    <property type="match status" value="1"/>
</dbReference>
<accession>A0ABM8DY71</accession>
<evidence type="ECO:0000256" key="1">
    <source>
        <dbReference type="ARBA" id="ARBA00009518"/>
    </source>
</evidence>
<reference evidence="14 15" key="1">
    <citation type="submission" date="2022-12" db="EMBL/GenBank/DDBJ databases">
        <title>Microbacterium terricola strain KV-448 chromosome, complete genome.</title>
        <authorList>
            <person name="Oshima T."/>
            <person name="Moriya T."/>
            <person name="Bessho Y."/>
        </authorList>
    </citation>
    <scope>NUCLEOTIDE SEQUENCE [LARGE SCALE GENOMIC DNA]</scope>
    <source>
        <strain evidence="14 15">KV-448</strain>
    </source>
</reference>
<evidence type="ECO:0000256" key="6">
    <source>
        <dbReference type="ARBA" id="ARBA00022763"/>
    </source>
</evidence>
<evidence type="ECO:0000256" key="2">
    <source>
        <dbReference type="ARBA" id="ARBA00022490"/>
    </source>
</evidence>
<proteinExistence type="inferred from homology"/>
<dbReference type="Pfam" id="PF02075">
    <property type="entry name" value="RuvC"/>
    <property type="match status" value="1"/>
</dbReference>
<dbReference type="InterPro" id="IPR002176">
    <property type="entry name" value="X-over_junc_endoDNase_RuvC"/>
</dbReference>
<keyword evidence="15" id="KW-1185">Reference proteome</keyword>
<evidence type="ECO:0000256" key="5">
    <source>
        <dbReference type="ARBA" id="ARBA00022759"/>
    </source>
</evidence>
<evidence type="ECO:0000256" key="4">
    <source>
        <dbReference type="ARBA" id="ARBA00022723"/>
    </source>
</evidence>
<evidence type="ECO:0000313" key="14">
    <source>
        <dbReference type="EMBL" id="BDV30613.1"/>
    </source>
</evidence>
<dbReference type="EC" id="3.1.21.10" evidence="12 13"/>
<evidence type="ECO:0000256" key="10">
    <source>
        <dbReference type="ARBA" id="ARBA00023172"/>
    </source>
</evidence>